<accession>A0ABV0NPY0</accession>
<reference evidence="1 2" key="1">
    <citation type="submission" date="2021-06" db="EMBL/GenBank/DDBJ databases">
        <authorList>
            <person name="Palmer J.M."/>
        </authorList>
    </citation>
    <scope>NUCLEOTIDE SEQUENCE [LARGE SCALE GENOMIC DNA]</scope>
    <source>
        <strain evidence="1 2">GA_2019</strain>
        <tissue evidence="1">Muscle</tissue>
    </source>
</reference>
<protein>
    <submittedName>
        <fullName evidence="1">Uncharacterized protein</fullName>
    </submittedName>
</protein>
<sequence length="207" mass="23206">MMSYKTRRFSNCCFPSLPLTSTSLPLPVLRGTVTKECGMNRGTQEIGVEVLQEMEAPGVGQEGLSLVPRLGTHLTNSHPGGVRLNSLHGVKESPHFHHECRKNLLPDITMTDHLTPHIALTILRENILEVLHFTTTPINEFLHQLYKLIILPGVQANTQTLAHLNMASMGIHLTCAIDSILFKMTQVWFPTCPTLTCQQVLWLHWSK</sequence>
<organism evidence="1 2">
    <name type="scientific">Goodea atripinnis</name>
    <dbReference type="NCBI Taxonomy" id="208336"/>
    <lineage>
        <taxon>Eukaryota</taxon>
        <taxon>Metazoa</taxon>
        <taxon>Chordata</taxon>
        <taxon>Craniata</taxon>
        <taxon>Vertebrata</taxon>
        <taxon>Euteleostomi</taxon>
        <taxon>Actinopterygii</taxon>
        <taxon>Neopterygii</taxon>
        <taxon>Teleostei</taxon>
        <taxon>Neoteleostei</taxon>
        <taxon>Acanthomorphata</taxon>
        <taxon>Ovalentaria</taxon>
        <taxon>Atherinomorphae</taxon>
        <taxon>Cyprinodontiformes</taxon>
        <taxon>Goodeidae</taxon>
        <taxon>Goodea</taxon>
    </lineage>
</organism>
<proteinExistence type="predicted"/>
<evidence type="ECO:0000313" key="2">
    <source>
        <dbReference type="Proteomes" id="UP001476798"/>
    </source>
</evidence>
<evidence type="ECO:0000313" key="1">
    <source>
        <dbReference type="EMBL" id="MEQ2172904.1"/>
    </source>
</evidence>
<dbReference type="EMBL" id="JAHRIO010043176">
    <property type="protein sequence ID" value="MEQ2172904.1"/>
    <property type="molecule type" value="Genomic_DNA"/>
</dbReference>
<comment type="caution">
    <text evidence="1">The sequence shown here is derived from an EMBL/GenBank/DDBJ whole genome shotgun (WGS) entry which is preliminary data.</text>
</comment>
<dbReference type="Proteomes" id="UP001476798">
    <property type="component" value="Unassembled WGS sequence"/>
</dbReference>
<name>A0ABV0NPY0_9TELE</name>
<keyword evidence="2" id="KW-1185">Reference proteome</keyword>
<gene>
    <name evidence="1" type="ORF">GOODEAATRI_026173</name>
</gene>